<dbReference type="InterPro" id="IPR051686">
    <property type="entry name" value="Lipoprotein_DolP"/>
</dbReference>
<evidence type="ECO:0000259" key="2">
    <source>
        <dbReference type="PROSITE" id="PS50914"/>
    </source>
</evidence>
<proteinExistence type="predicted"/>
<dbReference type="Pfam" id="PF04972">
    <property type="entry name" value="BON"/>
    <property type="match status" value="1"/>
</dbReference>
<feature type="compositionally biased region" description="Basic and acidic residues" evidence="1">
    <location>
        <begin position="12"/>
        <end position="27"/>
    </location>
</feature>
<sequence>MANRYGDEEEYDRPRDEDERYWHERNWGKGGGYAAGAAGMGREPFGDEWRTARSRGTGKAPKGYVRSDERIREDVCERLMYSPYDASEVEVTVTGGEVTLSGTVRHRAEKWGIEDVIEDVVGIHDIHNQIRIQRGETQQSLPFTDEPRHFHS</sequence>
<accession>A0ABU5H496</accession>
<feature type="domain" description="BON" evidence="2">
    <location>
        <begin position="67"/>
        <end position="134"/>
    </location>
</feature>
<name>A0ABU5H496_9BACT</name>
<keyword evidence="4" id="KW-1185">Reference proteome</keyword>
<dbReference type="PROSITE" id="PS50914">
    <property type="entry name" value="BON"/>
    <property type="match status" value="1"/>
</dbReference>
<dbReference type="PANTHER" id="PTHR34606:SF15">
    <property type="entry name" value="BON DOMAIN-CONTAINING PROTEIN"/>
    <property type="match status" value="1"/>
</dbReference>
<dbReference type="EMBL" id="JAXIVS010000005">
    <property type="protein sequence ID" value="MDY7228289.1"/>
    <property type="molecule type" value="Genomic_DNA"/>
</dbReference>
<organism evidence="3 4">
    <name type="scientific">Hyalangium rubrum</name>
    <dbReference type="NCBI Taxonomy" id="3103134"/>
    <lineage>
        <taxon>Bacteria</taxon>
        <taxon>Pseudomonadati</taxon>
        <taxon>Myxococcota</taxon>
        <taxon>Myxococcia</taxon>
        <taxon>Myxococcales</taxon>
        <taxon>Cystobacterineae</taxon>
        <taxon>Archangiaceae</taxon>
        <taxon>Hyalangium</taxon>
    </lineage>
</organism>
<dbReference type="RefSeq" id="WP_321547008.1">
    <property type="nucleotide sequence ID" value="NZ_JAXIVS010000005.1"/>
</dbReference>
<evidence type="ECO:0000313" key="4">
    <source>
        <dbReference type="Proteomes" id="UP001291309"/>
    </source>
</evidence>
<dbReference type="Gene3D" id="3.30.1340.30">
    <property type="match status" value="1"/>
</dbReference>
<gene>
    <name evidence="3" type="ORF">SYV04_17850</name>
</gene>
<evidence type="ECO:0000256" key="1">
    <source>
        <dbReference type="SAM" id="MobiDB-lite"/>
    </source>
</evidence>
<dbReference type="PANTHER" id="PTHR34606">
    <property type="entry name" value="BON DOMAIN-CONTAINING PROTEIN"/>
    <property type="match status" value="1"/>
</dbReference>
<comment type="caution">
    <text evidence="3">The sequence shown here is derived from an EMBL/GenBank/DDBJ whole genome shotgun (WGS) entry which is preliminary data.</text>
</comment>
<evidence type="ECO:0000313" key="3">
    <source>
        <dbReference type="EMBL" id="MDY7228289.1"/>
    </source>
</evidence>
<reference evidence="3 4" key="1">
    <citation type="submission" date="2023-12" db="EMBL/GenBank/DDBJ databases">
        <title>the genome sequence of Hyalangium sp. s54d21.</title>
        <authorList>
            <person name="Zhang X."/>
        </authorList>
    </citation>
    <scope>NUCLEOTIDE SEQUENCE [LARGE SCALE GENOMIC DNA]</scope>
    <source>
        <strain evidence="4">s54d21</strain>
    </source>
</reference>
<dbReference type="Proteomes" id="UP001291309">
    <property type="component" value="Unassembled WGS sequence"/>
</dbReference>
<feature type="region of interest" description="Disordered" evidence="1">
    <location>
        <begin position="1"/>
        <end position="64"/>
    </location>
</feature>
<protein>
    <submittedName>
        <fullName evidence="3">BON domain-containing protein</fullName>
    </submittedName>
</protein>
<dbReference type="InterPro" id="IPR007055">
    <property type="entry name" value="BON_dom"/>
</dbReference>